<protein>
    <submittedName>
        <fullName evidence="3">Hydrolase</fullName>
    </submittedName>
</protein>
<dbReference type="Gene3D" id="3.30.110.90">
    <property type="entry name" value="Amidohydrolase"/>
    <property type="match status" value="1"/>
</dbReference>
<dbReference type="InterPro" id="IPR006680">
    <property type="entry name" value="Amidohydro-rel"/>
</dbReference>
<dbReference type="GO" id="GO:0016810">
    <property type="term" value="F:hydrolase activity, acting on carbon-nitrogen (but not peptide) bonds"/>
    <property type="evidence" value="ECO:0007669"/>
    <property type="project" value="InterPro"/>
</dbReference>
<dbReference type="Proteomes" id="UP000249066">
    <property type="component" value="Unassembled WGS sequence"/>
</dbReference>
<accession>A0A2W5AEM0</accession>
<dbReference type="AlphaFoldDB" id="A0A2W5AEM0"/>
<comment type="caution">
    <text evidence="3">The sequence shown here is derived from an EMBL/GenBank/DDBJ whole genome shotgun (WGS) entry which is preliminary data.</text>
</comment>
<keyword evidence="1" id="KW-0732">Signal</keyword>
<dbReference type="EMBL" id="QFNN01000007">
    <property type="protein sequence ID" value="PZO91597.1"/>
    <property type="molecule type" value="Genomic_DNA"/>
</dbReference>
<dbReference type="Gene3D" id="3.40.50.10910">
    <property type="entry name" value="Amidohydrolase"/>
    <property type="match status" value="1"/>
</dbReference>
<dbReference type="Pfam" id="PF01979">
    <property type="entry name" value="Amidohydro_1"/>
    <property type="match status" value="1"/>
</dbReference>
<evidence type="ECO:0000256" key="1">
    <source>
        <dbReference type="SAM" id="SignalP"/>
    </source>
</evidence>
<name>A0A2W5AEM0_9SPHN</name>
<evidence type="ECO:0000313" key="4">
    <source>
        <dbReference type="Proteomes" id="UP000249066"/>
    </source>
</evidence>
<feature type="signal peptide" evidence="1">
    <location>
        <begin position="1"/>
        <end position="22"/>
    </location>
</feature>
<dbReference type="Gene3D" id="1.20.58.520">
    <property type="entry name" value="Amidohydrolase"/>
    <property type="match status" value="1"/>
</dbReference>
<sequence length="451" mass="47772">MKRLLGLMLAAAVVVQPVAALAADAQPARTLYTGATLIDGNGGPARRDMAVLVEGERIAAVLPAKQLSAAQRAGASVVDLSGRYLIPGLIDTHIHTATPPNRRRAEAILRRDLYGGVTAVRDMADDLRSVAELTRAALVGEIASPDIYFAALMAGPSFFDDPRTHAVSRGVTAGKVPWMQAITEQTDMPIAVAIARGTGASAIKIYANLPGDLVAKIVAEAHRQGIAVWTHSAIFPATPQQVIDAAPDVVSHVCYMAYQVADQVPASYQQRVPVPYDRLQGENPVITGLFKQMVAKNIILDATGRVYLEYDAAAGRPGAKPALCSADVAARMIAQAWKLGVQISTGTDGNADADSVWPELFDELDFLANRVHIPTAQVIRSATLVGARAAGAEKDMGTIEPGKLANLVVLTADPLADIHNVKSVETVVKRGHAYPRADFKPLDAAELKEAQ</sequence>
<dbReference type="SUPFAM" id="SSF51556">
    <property type="entry name" value="Metallo-dependent hydrolases"/>
    <property type="match status" value="1"/>
</dbReference>
<evidence type="ECO:0000313" key="3">
    <source>
        <dbReference type="EMBL" id="PZO91597.1"/>
    </source>
</evidence>
<dbReference type="SUPFAM" id="SSF51338">
    <property type="entry name" value="Composite domain of metallo-dependent hydrolases"/>
    <property type="match status" value="1"/>
</dbReference>
<dbReference type="Gene3D" id="2.30.40.10">
    <property type="entry name" value="Urease, subunit C, domain 1"/>
    <property type="match status" value="1"/>
</dbReference>
<evidence type="ECO:0000259" key="2">
    <source>
        <dbReference type="Pfam" id="PF01979"/>
    </source>
</evidence>
<feature type="chain" id="PRO_5016119138" evidence="1">
    <location>
        <begin position="23"/>
        <end position="451"/>
    </location>
</feature>
<keyword evidence="3" id="KW-0378">Hydrolase</keyword>
<feature type="domain" description="Amidohydrolase-related" evidence="2">
    <location>
        <begin position="84"/>
        <end position="432"/>
    </location>
</feature>
<reference evidence="3 4" key="1">
    <citation type="submission" date="2017-08" db="EMBL/GenBank/DDBJ databases">
        <title>Infants hospitalized years apart are colonized by the same room-sourced microbial strains.</title>
        <authorList>
            <person name="Brooks B."/>
            <person name="Olm M.R."/>
            <person name="Firek B.A."/>
            <person name="Baker R."/>
            <person name="Thomas B.C."/>
            <person name="Morowitz M.J."/>
            <person name="Banfield J.F."/>
        </authorList>
    </citation>
    <scope>NUCLEOTIDE SEQUENCE [LARGE SCALE GENOMIC DNA]</scope>
    <source>
        <strain evidence="3">S2_018_000_R2_101</strain>
    </source>
</reference>
<dbReference type="InterPro" id="IPR032466">
    <property type="entry name" value="Metal_Hydrolase"/>
</dbReference>
<organism evidence="3 4">
    <name type="scientific">Sphingomonas sanxanigenens</name>
    <dbReference type="NCBI Taxonomy" id="397260"/>
    <lineage>
        <taxon>Bacteria</taxon>
        <taxon>Pseudomonadati</taxon>
        <taxon>Pseudomonadota</taxon>
        <taxon>Alphaproteobacteria</taxon>
        <taxon>Sphingomonadales</taxon>
        <taxon>Sphingomonadaceae</taxon>
        <taxon>Sphingomonas</taxon>
    </lineage>
</organism>
<gene>
    <name evidence="3" type="ORF">DI623_02840</name>
</gene>
<dbReference type="PANTHER" id="PTHR43135:SF3">
    <property type="entry name" value="ALPHA-D-RIBOSE 1-METHYLPHOSPHONATE 5-TRIPHOSPHATE DIPHOSPHATASE"/>
    <property type="match status" value="1"/>
</dbReference>
<dbReference type="InterPro" id="IPR051781">
    <property type="entry name" value="Metallo-dep_Hydrolase"/>
</dbReference>
<dbReference type="InterPro" id="IPR011059">
    <property type="entry name" value="Metal-dep_hydrolase_composite"/>
</dbReference>
<proteinExistence type="predicted"/>
<dbReference type="PANTHER" id="PTHR43135">
    <property type="entry name" value="ALPHA-D-RIBOSE 1-METHYLPHOSPHONATE 5-TRIPHOSPHATE DIPHOSPHATASE"/>
    <property type="match status" value="1"/>
</dbReference>